<dbReference type="Proteomes" id="UP001215598">
    <property type="component" value="Unassembled WGS sequence"/>
</dbReference>
<evidence type="ECO:0000313" key="3">
    <source>
        <dbReference type="Proteomes" id="UP001215598"/>
    </source>
</evidence>
<proteinExistence type="predicted"/>
<accession>A0AAD7H3X7</accession>
<gene>
    <name evidence="2" type="ORF">B0H16DRAFT_1900656</name>
</gene>
<evidence type="ECO:0000256" key="1">
    <source>
        <dbReference type="SAM" id="MobiDB-lite"/>
    </source>
</evidence>
<dbReference type="AlphaFoldDB" id="A0AAD7H3X7"/>
<organism evidence="2 3">
    <name type="scientific">Mycena metata</name>
    <dbReference type="NCBI Taxonomy" id="1033252"/>
    <lineage>
        <taxon>Eukaryota</taxon>
        <taxon>Fungi</taxon>
        <taxon>Dikarya</taxon>
        <taxon>Basidiomycota</taxon>
        <taxon>Agaricomycotina</taxon>
        <taxon>Agaricomycetes</taxon>
        <taxon>Agaricomycetidae</taxon>
        <taxon>Agaricales</taxon>
        <taxon>Marasmiineae</taxon>
        <taxon>Mycenaceae</taxon>
        <taxon>Mycena</taxon>
    </lineage>
</organism>
<sequence length="317" mass="33138">MPSLAQRLYSGKCTRGHTGYKVRVPPPSLPPLSLTLHLDVTRPPCPSPRSLPSRSTAIAYAAVHAHTAAPRTHADSTQSPSPDAPRLHPHPSHPPSFTLPLSFPALAHTVVPRPPAPAAPTASSQVQAAPNSCSGNAAALCACAPSPRALPRPCAHPPSPLPALAYTVAPHPHHTSARTVDSSASSTKLALRVALCVRVAALPCLPPHLPHPPSLALPSSFPALTYSLAPHPHRRLQVAPNWRSGNTAALCACAPVPALGPSFSQTRLHAHSARARGAAVWYPHSPPHLLPLSSPPHLPIHPFPFPESLPPAMSLPT</sequence>
<feature type="region of interest" description="Disordered" evidence="1">
    <location>
        <begin position="66"/>
        <end position="99"/>
    </location>
</feature>
<name>A0AAD7H3X7_9AGAR</name>
<comment type="caution">
    <text evidence="2">The sequence shown here is derived from an EMBL/GenBank/DDBJ whole genome shotgun (WGS) entry which is preliminary data.</text>
</comment>
<reference evidence="2" key="1">
    <citation type="submission" date="2023-03" db="EMBL/GenBank/DDBJ databases">
        <title>Massive genome expansion in bonnet fungi (Mycena s.s.) driven by repeated elements and novel gene families across ecological guilds.</title>
        <authorList>
            <consortium name="Lawrence Berkeley National Laboratory"/>
            <person name="Harder C.B."/>
            <person name="Miyauchi S."/>
            <person name="Viragh M."/>
            <person name="Kuo A."/>
            <person name="Thoen E."/>
            <person name="Andreopoulos B."/>
            <person name="Lu D."/>
            <person name="Skrede I."/>
            <person name="Drula E."/>
            <person name="Henrissat B."/>
            <person name="Morin E."/>
            <person name="Kohler A."/>
            <person name="Barry K."/>
            <person name="LaButti K."/>
            <person name="Morin E."/>
            <person name="Salamov A."/>
            <person name="Lipzen A."/>
            <person name="Mereny Z."/>
            <person name="Hegedus B."/>
            <person name="Baldrian P."/>
            <person name="Stursova M."/>
            <person name="Weitz H."/>
            <person name="Taylor A."/>
            <person name="Grigoriev I.V."/>
            <person name="Nagy L.G."/>
            <person name="Martin F."/>
            <person name="Kauserud H."/>
        </authorList>
    </citation>
    <scope>NUCLEOTIDE SEQUENCE</scope>
    <source>
        <strain evidence="2">CBHHK182m</strain>
    </source>
</reference>
<protein>
    <submittedName>
        <fullName evidence="2">Uncharacterized protein</fullName>
    </submittedName>
</protein>
<evidence type="ECO:0000313" key="2">
    <source>
        <dbReference type="EMBL" id="KAJ7711369.1"/>
    </source>
</evidence>
<dbReference type="EMBL" id="JARKIB010000398">
    <property type="protein sequence ID" value="KAJ7711369.1"/>
    <property type="molecule type" value="Genomic_DNA"/>
</dbReference>
<keyword evidence="3" id="KW-1185">Reference proteome</keyword>